<organism evidence="1 2">
    <name type="scientific">Trichostrongylus colubriformis</name>
    <name type="common">Black scour worm</name>
    <dbReference type="NCBI Taxonomy" id="6319"/>
    <lineage>
        <taxon>Eukaryota</taxon>
        <taxon>Metazoa</taxon>
        <taxon>Ecdysozoa</taxon>
        <taxon>Nematoda</taxon>
        <taxon>Chromadorea</taxon>
        <taxon>Rhabditida</taxon>
        <taxon>Rhabditina</taxon>
        <taxon>Rhabditomorpha</taxon>
        <taxon>Strongyloidea</taxon>
        <taxon>Trichostrongylidae</taxon>
        <taxon>Trichostrongylus</taxon>
    </lineage>
</organism>
<comment type="caution">
    <text evidence="1">The sequence shown here is derived from an EMBL/GenBank/DDBJ whole genome shotgun (WGS) entry which is preliminary data.</text>
</comment>
<dbReference type="AlphaFoldDB" id="A0AAN8F433"/>
<protein>
    <submittedName>
        <fullName evidence="1">Uncharacterized protein</fullName>
    </submittedName>
</protein>
<dbReference type="Proteomes" id="UP001331761">
    <property type="component" value="Unassembled WGS sequence"/>
</dbReference>
<keyword evidence="2" id="KW-1185">Reference proteome</keyword>
<dbReference type="EMBL" id="WIXE01025343">
    <property type="protein sequence ID" value="KAK5964798.1"/>
    <property type="molecule type" value="Genomic_DNA"/>
</dbReference>
<sequence>MRSHEALSKPLLVPKSVFTVVVPKGKWLVIGIEVAHSHEVQAALDSDTKLIAPRTQNGIPECRLGCCLSWDCNLSSFWHAF</sequence>
<name>A0AAN8F433_TRICO</name>
<evidence type="ECO:0000313" key="2">
    <source>
        <dbReference type="Proteomes" id="UP001331761"/>
    </source>
</evidence>
<evidence type="ECO:0000313" key="1">
    <source>
        <dbReference type="EMBL" id="KAK5964798.1"/>
    </source>
</evidence>
<accession>A0AAN8F433</accession>
<reference evidence="1 2" key="1">
    <citation type="submission" date="2019-10" db="EMBL/GenBank/DDBJ databases">
        <title>Assembly and Annotation for the nematode Trichostrongylus colubriformis.</title>
        <authorList>
            <person name="Martin J."/>
        </authorList>
    </citation>
    <scope>NUCLEOTIDE SEQUENCE [LARGE SCALE GENOMIC DNA]</scope>
    <source>
        <strain evidence="1">G859</strain>
        <tissue evidence="1">Whole worm</tissue>
    </source>
</reference>
<gene>
    <name evidence="1" type="ORF">GCK32_001265</name>
</gene>
<proteinExistence type="predicted"/>